<sequence length="40" mass="4263">MLHYTIHSAVQLRRWTGKAGAVAGQLSKRAKQIGVGDSAV</sequence>
<dbReference type="EMBL" id="ACEC01000034">
    <property type="protein sequence ID" value="EEG31453.1"/>
    <property type="molecule type" value="Genomic_DNA"/>
</dbReference>
<dbReference type="STRING" id="537013.CLOSTMETH_00899"/>
<dbReference type="HOGENOM" id="CLU_3287462_0_0_9"/>
<reference evidence="1 2" key="1">
    <citation type="submission" date="2009-01" db="EMBL/GenBank/DDBJ databases">
        <authorList>
            <person name="Fulton L."/>
            <person name="Clifton S."/>
            <person name="Fulton B."/>
            <person name="Xu J."/>
            <person name="Minx P."/>
            <person name="Pepin K.H."/>
            <person name="Johnson M."/>
            <person name="Bhonagiri V."/>
            <person name="Nash W.E."/>
            <person name="Mardis E.R."/>
            <person name="Wilson R.K."/>
        </authorList>
    </citation>
    <scope>NUCLEOTIDE SEQUENCE [LARGE SCALE GENOMIC DNA]</scope>
    <source>
        <strain evidence="1 2">DSM 5476</strain>
    </source>
</reference>
<comment type="caution">
    <text evidence="1">The sequence shown here is derived from an EMBL/GenBank/DDBJ whole genome shotgun (WGS) entry which is preliminary data.</text>
</comment>
<evidence type="ECO:0000313" key="2">
    <source>
        <dbReference type="Proteomes" id="UP000003340"/>
    </source>
</evidence>
<keyword evidence="2" id="KW-1185">Reference proteome</keyword>
<organism evidence="1 2">
    <name type="scientific">[Clostridium] methylpentosum DSM 5476</name>
    <dbReference type="NCBI Taxonomy" id="537013"/>
    <lineage>
        <taxon>Bacteria</taxon>
        <taxon>Bacillati</taxon>
        <taxon>Bacillota</taxon>
        <taxon>Clostridia</taxon>
        <taxon>Eubacteriales</taxon>
        <taxon>Oscillospiraceae</taxon>
        <taxon>Oscillospiraceae incertae sedis</taxon>
    </lineage>
</organism>
<gene>
    <name evidence="1" type="ORF">CLOSTMETH_00899</name>
</gene>
<name>C0EAN6_9FIRM</name>
<reference evidence="1 2" key="2">
    <citation type="submission" date="2009-02" db="EMBL/GenBank/DDBJ databases">
        <title>Draft genome sequence of Clostridium methylpentosum (DSM 5476).</title>
        <authorList>
            <person name="Sudarsanam P."/>
            <person name="Ley R."/>
            <person name="Guruge J."/>
            <person name="Turnbaugh P.J."/>
            <person name="Mahowald M."/>
            <person name="Liep D."/>
            <person name="Gordon J."/>
        </authorList>
    </citation>
    <scope>NUCLEOTIDE SEQUENCE [LARGE SCALE GENOMIC DNA]</scope>
    <source>
        <strain evidence="1 2">DSM 5476</strain>
    </source>
</reference>
<dbReference type="AlphaFoldDB" id="C0EAN6"/>
<protein>
    <submittedName>
        <fullName evidence="1">Uncharacterized protein</fullName>
    </submittedName>
</protein>
<dbReference type="Proteomes" id="UP000003340">
    <property type="component" value="Unassembled WGS sequence"/>
</dbReference>
<evidence type="ECO:0000313" key="1">
    <source>
        <dbReference type="EMBL" id="EEG31453.1"/>
    </source>
</evidence>
<accession>C0EAN6</accession>
<proteinExistence type="predicted"/>